<keyword evidence="3" id="KW-1185">Reference proteome</keyword>
<reference evidence="2" key="1">
    <citation type="journal article" date="2020" name="New Phytol.">
        <title>Comparative genomics reveals dynamic genome evolution in host specialist ectomycorrhizal fungi.</title>
        <authorList>
            <person name="Lofgren L.A."/>
            <person name="Nguyen N.H."/>
            <person name="Vilgalys R."/>
            <person name="Ruytinx J."/>
            <person name="Liao H.L."/>
            <person name="Branco S."/>
            <person name="Kuo A."/>
            <person name="LaButti K."/>
            <person name="Lipzen A."/>
            <person name="Andreopoulos W."/>
            <person name="Pangilinan J."/>
            <person name="Riley R."/>
            <person name="Hundley H."/>
            <person name="Na H."/>
            <person name="Barry K."/>
            <person name="Grigoriev I.V."/>
            <person name="Stajich J.E."/>
            <person name="Kennedy P.G."/>
        </authorList>
    </citation>
    <scope>NUCLEOTIDE SEQUENCE</scope>
    <source>
        <strain evidence="2">S12</strain>
    </source>
</reference>
<dbReference type="Proteomes" id="UP000719766">
    <property type="component" value="Unassembled WGS sequence"/>
</dbReference>
<evidence type="ECO:0000313" key="3">
    <source>
        <dbReference type="Proteomes" id="UP000719766"/>
    </source>
</evidence>
<evidence type="ECO:0000259" key="1">
    <source>
        <dbReference type="Pfam" id="PF12937"/>
    </source>
</evidence>
<organism evidence="2 3">
    <name type="scientific">Suillus plorans</name>
    <dbReference type="NCBI Taxonomy" id="116603"/>
    <lineage>
        <taxon>Eukaryota</taxon>
        <taxon>Fungi</taxon>
        <taxon>Dikarya</taxon>
        <taxon>Basidiomycota</taxon>
        <taxon>Agaricomycotina</taxon>
        <taxon>Agaricomycetes</taxon>
        <taxon>Agaricomycetidae</taxon>
        <taxon>Boletales</taxon>
        <taxon>Suillineae</taxon>
        <taxon>Suillaceae</taxon>
        <taxon>Suillus</taxon>
    </lineage>
</organism>
<dbReference type="RefSeq" id="XP_041155475.1">
    <property type="nucleotide sequence ID" value="XM_041309441.1"/>
</dbReference>
<feature type="domain" description="F-box" evidence="1">
    <location>
        <begin position="26"/>
        <end position="92"/>
    </location>
</feature>
<name>A0A9P7AH43_9AGAM</name>
<evidence type="ECO:0000313" key="2">
    <source>
        <dbReference type="EMBL" id="KAG1788202.1"/>
    </source>
</evidence>
<comment type="caution">
    <text evidence="2">The sequence shown here is derived from an EMBL/GenBank/DDBJ whole genome shotgun (WGS) entry which is preliminary data.</text>
</comment>
<sequence length="424" mass="48231">MSHIFAALTESMRVLRFCRNGRVPIISRLPDEILLTIFKHFEEEKRLNGYDSHDDEYASDVTGGVPACLVVTHVCRHWRKVALECPTLWTFISSTSLLWLDVMLERSQKAPLVVTYNPFSISLDNCLEKVLLHLPRIKYLELRAHSYNVGRVMNLLSSQPAPMLETFKFSVECNLLPTVSISNTIFQGQAPLLRHLDVDYCNPRWSSCIFGGLRALCVRKTSLPDILSTLRCTPVLEQFMLQLQLPESDQSTLIDRVPLTRLKNIVLDGTSLQNAVSLFEQLALPVDVKIALQLSSIEGPPTFADFFSVMNKHPDGSGPVFRSLRAIKFKPWRFSVQFSTSMEINSDYSWNPQDDDIRLSIQFYYEDDEVRPNGPSAENIIFDICNIIAQRKRRTFFSGEFESINVEGCPDFIEGLTAALRIEG</sequence>
<dbReference type="Gene3D" id="1.20.1280.50">
    <property type="match status" value="1"/>
</dbReference>
<dbReference type="InterPro" id="IPR001810">
    <property type="entry name" value="F-box_dom"/>
</dbReference>
<proteinExistence type="predicted"/>
<dbReference type="AlphaFoldDB" id="A0A9P7AH43"/>
<dbReference type="GeneID" id="64603205"/>
<dbReference type="Pfam" id="PF12937">
    <property type="entry name" value="F-box-like"/>
    <property type="match status" value="1"/>
</dbReference>
<dbReference type="OrthoDB" id="2692326at2759"/>
<protein>
    <recommendedName>
        <fullName evidence="1">F-box domain-containing protein</fullName>
    </recommendedName>
</protein>
<gene>
    <name evidence="2" type="ORF">HD556DRAFT_1530045</name>
</gene>
<accession>A0A9P7AH43</accession>
<dbReference type="EMBL" id="JABBWE010000070">
    <property type="protein sequence ID" value="KAG1788202.1"/>
    <property type="molecule type" value="Genomic_DNA"/>
</dbReference>